<dbReference type="SUPFAM" id="SSF53474">
    <property type="entry name" value="alpha/beta-Hydrolases"/>
    <property type="match status" value="1"/>
</dbReference>
<dbReference type="PANTHER" id="PTHR45856">
    <property type="entry name" value="ALPHA/BETA-HYDROLASES SUPERFAMILY PROTEIN"/>
    <property type="match status" value="1"/>
</dbReference>
<feature type="domain" description="Fungal lipase-type" evidence="1">
    <location>
        <begin position="42"/>
        <end position="174"/>
    </location>
</feature>
<keyword evidence="3" id="KW-1185">Reference proteome</keyword>
<dbReference type="InterPro" id="IPR002921">
    <property type="entry name" value="Fungal_lipase-type"/>
</dbReference>
<evidence type="ECO:0000313" key="3">
    <source>
        <dbReference type="Proteomes" id="UP001190700"/>
    </source>
</evidence>
<evidence type="ECO:0000259" key="1">
    <source>
        <dbReference type="Pfam" id="PF01764"/>
    </source>
</evidence>
<dbReference type="PANTHER" id="PTHR45856:SF24">
    <property type="entry name" value="FUNGAL LIPASE-LIKE DOMAIN-CONTAINING PROTEIN"/>
    <property type="match status" value="1"/>
</dbReference>
<dbReference type="EMBL" id="LGRX02026382">
    <property type="protein sequence ID" value="KAK3250963.1"/>
    <property type="molecule type" value="Genomic_DNA"/>
</dbReference>
<reference evidence="2 3" key="1">
    <citation type="journal article" date="2015" name="Genome Biol. Evol.">
        <title>Comparative Genomics of a Bacterivorous Green Alga Reveals Evolutionary Causalities and Consequences of Phago-Mixotrophic Mode of Nutrition.</title>
        <authorList>
            <person name="Burns J.A."/>
            <person name="Paasch A."/>
            <person name="Narechania A."/>
            <person name="Kim E."/>
        </authorList>
    </citation>
    <scope>NUCLEOTIDE SEQUENCE [LARGE SCALE GENOMIC DNA]</scope>
    <source>
        <strain evidence="2 3">PLY_AMNH</strain>
    </source>
</reference>
<sequence>MSWTCKHCKEVPHFEPKVVLHGDNDLQGMIGWDTSGPEPLVVIAFRGTVMKYLKNWVTDLTTTEVKPYADLPLVAVHEGFHDGYLSMKSQIIDYLASLKTSATVIVAGHSLGASLAALCAFDLVREGHGPVKAVYTYGQPRTGNFNWATEYKRVVKNHFRVTHHQDIVPHVPTEFMSESGFYHAPLEVYYPDDTLGYKFCDGAGEDVHCSDRVSSTSISDHLYYLKTTLGSDQC</sequence>
<comment type="caution">
    <text evidence="2">The sequence shown here is derived from an EMBL/GenBank/DDBJ whole genome shotgun (WGS) entry which is preliminary data.</text>
</comment>
<dbReference type="Proteomes" id="UP001190700">
    <property type="component" value="Unassembled WGS sequence"/>
</dbReference>
<dbReference type="GO" id="GO:0006629">
    <property type="term" value="P:lipid metabolic process"/>
    <property type="evidence" value="ECO:0007669"/>
    <property type="project" value="InterPro"/>
</dbReference>
<dbReference type="Gene3D" id="3.40.50.1820">
    <property type="entry name" value="alpha/beta hydrolase"/>
    <property type="match status" value="1"/>
</dbReference>
<dbReference type="AlphaFoldDB" id="A0AAE0C9M8"/>
<proteinExistence type="predicted"/>
<accession>A0AAE0C9M8</accession>
<dbReference type="Pfam" id="PF01764">
    <property type="entry name" value="Lipase_3"/>
    <property type="match status" value="1"/>
</dbReference>
<organism evidence="2 3">
    <name type="scientific">Cymbomonas tetramitiformis</name>
    <dbReference type="NCBI Taxonomy" id="36881"/>
    <lineage>
        <taxon>Eukaryota</taxon>
        <taxon>Viridiplantae</taxon>
        <taxon>Chlorophyta</taxon>
        <taxon>Pyramimonadophyceae</taxon>
        <taxon>Pyramimonadales</taxon>
        <taxon>Pyramimonadaceae</taxon>
        <taxon>Cymbomonas</taxon>
    </lineage>
</organism>
<name>A0AAE0C9M8_9CHLO</name>
<gene>
    <name evidence="2" type="ORF">CYMTET_39686</name>
</gene>
<evidence type="ECO:0000313" key="2">
    <source>
        <dbReference type="EMBL" id="KAK3250963.1"/>
    </source>
</evidence>
<protein>
    <recommendedName>
        <fullName evidence="1">Fungal lipase-type domain-containing protein</fullName>
    </recommendedName>
</protein>
<dbReference type="CDD" id="cd00519">
    <property type="entry name" value="Lipase_3"/>
    <property type="match status" value="1"/>
</dbReference>
<dbReference type="InterPro" id="IPR029058">
    <property type="entry name" value="AB_hydrolase_fold"/>
</dbReference>
<dbReference type="InterPro" id="IPR051218">
    <property type="entry name" value="Sec_MonoDiacylglyc_Lipase"/>
</dbReference>